<protein>
    <submittedName>
        <fullName evidence="1">Uncharacterized protein</fullName>
    </submittedName>
</protein>
<dbReference type="AlphaFoldDB" id="A0A484KKP1"/>
<dbReference type="Proteomes" id="UP000595140">
    <property type="component" value="Unassembled WGS sequence"/>
</dbReference>
<evidence type="ECO:0000313" key="2">
    <source>
        <dbReference type="Proteomes" id="UP000595140"/>
    </source>
</evidence>
<evidence type="ECO:0000313" key="1">
    <source>
        <dbReference type="EMBL" id="VFQ66521.1"/>
    </source>
</evidence>
<keyword evidence="2" id="KW-1185">Reference proteome</keyword>
<gene>
    <name evidence="1" type="ORF">CCAM_LOCUS8297</name>
</gene>
<proteinExistence type="predicted"/>
<dbReference type="EMBL" id="OOIL02000559">
    <property type="protein sequence ID" value="VFQ66521.1"/>
    <property type="molecule type" value="Genomic_DNA"/>
</dbReference>
<name>A0A484KKP1_9ASTE</name>
<organism evidence="1 2">
    <name type="scientific">Cuscuta campestris</name>
    <dbReference type="NCBI Taxonomy" id="132261"/>
    <lineage>
        <taxon>Eukaryota</taxon>
        <taxon>Viridiplantae</taxon>
        <taxon>Streptophyta</taxon>
        <taxon>Embryophyta</taxon>
        <taxon>Tracheophyta</taxon>
        <taxon>Spermatophyta</taxon>
        <taxon>Magnoliopsida</taxon>
        <taxon>eudicotyledons</taxon>
        <taxon>Gunneridae</taxon>
        <taxon>Pentapetalae</taxon>
        <taxon>asterids</taxon>
        <taxon>lamiids</taxon>
        <taxon>Solanales</taxon>
        <taxon>Convolvulaceae</taxon>
        <taxon>Cuscuteae</taxon>
        <taxon>Cuscuta</taxon>
        <taxon>Cuscuta subgen. Grammica</taxon>
        <taxon>Cuscuta sect. Cleistogrammica</taxon>
    </lineage>
</organism>
<reference evidence="1 2" key="1">
    <citation type="submission" date="2018-04" db="EMBL/GenBank/DDBJ databases">
        <authorList>
            <person name="Vogel A."/>
        </authorList>
    </citation>
    <scope>NUCLEOTIDE SEQUENCE [LARGE SCALE GENOMIC DNA]</scope>
</reference>
<sequence>MPSFFSFTDWKEDIQPCYDAERCCWVLPVLVATTEDGSPEQRSERWPVLGSGNQVYSIRLKAGLQLKIIGQRPKEDADHLRGCRRWRRSWSYYAVAGARLVRLLPKSGTPRPQIQVVSPRS</sequence>
<accession>A0A484KKP1</accession>